<dbReference type="EMBL" id="RJJD01000008">
    <property type="protein sequence ID" value="RNI26215.1"/>
    <property type="molecule type" value="Genomic_DNA"/>
</dbReference>
<dbReference type="GO" id="GO:0046872">
    <property type="term" value="F:metal ion binding"/>
    <property type="evidence" value="ECO:0007669"/>
    <property type="project" value="UniProtKB-KW"/>
</dbReference>
<feature type="binding site" evidence="7">
    <location>
        <position position="66"/>
    </location>
    <ligand>
        <name>substrate</name>
    </ligand>
</feature>
<feature type="binding site" evidence="7">
    <location>
        <position position="74"/>
    </location>
    <ligand>
        <name>substrate</name>
    </ligand>
</feature>
<feature type="binding site" evidence="7">
    <location>
        <position position="51"/>
    </location>
    <ligand>
        <name>substrate</name>
    </ligand>
</feature>
<evidence type="ECO:0000256" key="5">
    <source>
        <dbReference type="ARBA" id="ARBA00022801"/>
    </source>
</evidence>
<evidence type="ECO:0000313" key="9">
    <source>
        <dbReference type="EMBL" id="RNI26215.1"/>
    </source>
</evidence>
<evidence type="ECO:0000313" key="10">
    <source>
        <dbReference type="Proteomes" id="UP000272117"/>
    </source>
</evidence>
<keyword evidence="5" id="KW-0378">Hydrolase</keyword>
<comment type="cofactor">
    <cofactor evidence="1 8">
        <name>Mg(2+)</name>
        <dbReference type="ChEBI" id="CHEBI:18420"/>
    </cofactor>
</comment>
<dbReference type="FunFam" id="3.40.50.1000:FF:000029">
    <property type="entry name" value="3-deoxy-D-manno-octulosonate 8-phosphate phosphatase KdsC"/>
    <property type="match status" value="1"/>
</dbReference>
<organism evidence="9 10">
    <name type="scientific">Rufibacter latericius</name>
    <dbReference type="NCBI Taxonomy" id="2487040"/>
    <lineage>
        <taxon>Bacteria</taxon>
        <taxon>Pseudomonadati</taxon>
        <taxon>Bacteroidota</taxon>
        <taxon>Cytophagia</taxon>
        <taxon>Cytophagales</taxon>
        <taxon>Hymenobacteraceae</taxon>
        <taxon>Rufibacter</taxon>
    </lineage>
</organism>
<evidence type="ECO:0000256" key="7">
    <source>
        <dbReference type="PIRSR" id="PIRSR006118-1"/>
    </source>
</evidence>
<gene>
    <name evidence="9" type="ORF">EFB08_15505</name>
</gene>
<comment type="similarity">
    <text evidence="2">Belongs to the KdsC family.</text>
</comment>
<dbReference type="GO" id="GO:0016788">
    <property type="term" value="F:hydrolase activity, acting on ester bonds"/>
    <property type="evidence" value="ECO:0007669"/>
    <property type="project" value="InterPro"/>
</dbReference>
<dbReference type="Pfam" id="PF08282">
    <property type="entry name" value="Hydrolase_3"/>
    <property type="match status" value="1"/>
</dbReference>
<dbReference type="SFLD" id="SFLDG01138">
    <property type="entry name" value="C1.6.2:_Deoxy-d-mannose-octulo"/>
    <property type="match status" value="1"/>
</dbReference>
<dbReference type="SUPFAM" id="SSF56784">
    <property type="entry name" value="HAD-like"/>
    <property type="match status" value="1"/>
</dbReference>
<name>A0A3M9MLY4_9BACT</name>
<dbReference type="SFLD" id="SFLDS00003">
    <property type="entry name" value="Haloacid_Dehalogenase"/>
    <property type="match status" value="1"/>
</dbReference>
<keyword evidence="6 8" id="KW-0460">Magnesium</keyword>
<dbReference type="AlphaFoldDB" id="A0A3M9MLY4"/>
<dbReference type="PANTHER" id="PTHR21485:SF3">
    <property type="entry name" value="N-ACYLNEURAMINATE CYTIDYLYLTRANSFERASE"/>
    <property type="match status" value="1"/>
</dbReference>
<dbReference type="InterPro" id="IPR010023">
    <property type="entry name" value="KdsC_fam"/>
</dbReference>
<evidence type="ECO:0000256" key="2">
    <source>
        <dbReference type="ARBA" id="ARBA00005893"/>
    </source>
</evidence>
<dbReference type="NCBIfam" id="TIGR01670">
    <property type="entry name" value="KdsC-phosphatas"/>
    <property type="match status" value="1"/>
</dbReference>
<comment type="subunit">
    <text evidence="3">Homotetramer.</text>
</comment>
<dbReference type="CDD" id="cd01630">
    <property type="entry name" value="HAD_KDO-like"/>
    <property type="match status" value="1"/>
</dbReference>
<keyword evidence="10" id="KW-1185">Reference proteome</keyword>
<feature type="binding site" evidence="8">
    <location>
        <position position="20"/>
    </location>
    <ligand>
        <name>Mg(2+)</name>
        <dbReference type="ChEBI" id="CHEBI:18420"/>
    </ligand>
</feature>
<feature type="binding site" evidence="7">
    <location>
        <position position="22"/>
    </location>
    <ligand>
        <name>substrate</name>
    </ligand>
</feature>
<dbReference type="GO" id="GO:0008781">
    <property type="term" value="F:N-acylneuraminate cytidylyltransferase activity"/>
    <property type="evidence" value="ECO:0007669"/>
    <property type="project" value="TreeGrafter"/>
</dbReference>
<comment type="caution">
    <text evidence="9">The sequence shown here is derived from an EMBL/GenBank/DDBJ whole genome shotgun (WGS) entry which is preliminary data.</text>
</comment>
<accession>A0A3M9MLY4</accession>
<evidence type="ECO:0000256" key="4">
    <source>
        <dbReference type="ARBA" id="ARBA00022723"/>
    </source>
</evidence>
<reference evidence="9 10" key="1">
    <citation type="submission" date="2018-11" db="EMBL/GenBank/DDBJ databases">
        <title>Rufibacter latericius sp. nov., isolated from water in Baiyang Lake.</title>
        <authorList>
            <person name="Yang Y."/>
        </authorList>
    </citation>
    <scope>NUCLEOTIDE SEQUENCE [LARGE SCALE GENOMIC DNA]</scope>
    <source>
        <strain evidence="9 10">R-22-1c-1</strain>
    </source>
</reference>
<dbReference type="PIRSF" id="PIRSF006118">
    <property type="entry name" value="KDO8-P_Ptase"/>
    <property type="match status" value="1"/>
</dbReference>
<keyword evidence="4 8" id="KW-0479">Metal-binding</keyword>
<evidence type="ECO:0000256" key="6">
    <source>
        <dbReference type="ARBA" id="ARBA00022842"/>
    </source>
</evidence>
<dbReference type="PANTHER" id="PTHR21485">
    <property type="entry name" value="HAD SUPERFAMILY MEMBERS CMAS AND KDSC"/>
    <property type="match status" value="1"/>
</dbReference>
<evidence type="ECO:0000256" key="8">
    <source>
        <dbReference type="PIRSR" id="PIRSR006118-2"/>
    </source>
</evidence>
<protein>
    <submittedName>
        <fullName evidence="9">3-deoxy-D-manno-octulosonate 8-phosphate phosphatase</fullName>
    </submittedName>
</protein>
<sequence length="168" mass="18737">MSSTMQALPDFKNITTFIFDVDGVLTDGTLLCFSTGEQARAFNIKDGYAIRHALKKGYRVAIISGRNEPGVRKRLESLDVKDIYLGSENKLDTFQNYVYYYGIDPETVVFMGDDMPDLEVMQHCGISACPADAAIDICDISQYVATAEGGKGAVRELIEMVMKLQKRW</sequence>
<dbReference type="InterPro" id="IPR036412">
    <property type="entry name" value="HAD-like_sf"/>
</dbReference>
<dbReference type="SFLD" id="SFLDG01136">
    <property type="entry name" value="C1.6:_Phosphoserine_Phosphatas"/>
    <property type="match status" value="1"/>
</dbReference>
<evidence type="ECO:0000256" key="1">
    <source>
        <dbReference type="ARBA" id="ARBA00001946"/>
    </source>
</evidence>
<dbReference type="InterPro" id="IPR023214">
    <property type="entry name" value="HAD_sf"/>
</dbReference>
<dbReference type="Gene3D" id="3.40.50.1000">
    <property type="entry name" value="HAD superfamily/HAD-like"/>
    <property type="match status" value="1"/>
</dbReference>
<proteinExistence type="inferred from homology"/>
<dbReference type="InterPro" id="IPR050793">
    <property type="entry name" value="CMP-NeuNAc_synthase"/>
</dbReference>
<feature type="binding site" evidence="7">
    <location>
        <position position="90"/>
    </location>
    <ligand>
        <name>substrate</name>
    </ligand>
</feature>
<dbReference type="OrthoDB" id="9805604at2"/>
<dbReference type="Proteomes" id="UP000272117">
    <property type="component" value="Unassembled WGS sequence"/>
</dbReference>
<feature type="binding site" evidence="8">
    <location>
        <position position="113"/>
    </location>
    <ligand>
        <name>Mg(2+)</name>
        <dbReference type="ChEBI" id="CHEBI:18420"/>
    </ligand>
</feature>
<evidence type="ECO:0000256" key="3">
    <source>
        <dbReference type="ARBA" id="ARBA00011881"/>
    </source>
</evidence>